<dbReference type="Proteomes" id="UP001164959">
    <property type="component" value="Chromosome"/>
</dbReference>
<feature type="transmembrane region" description="Helical" evidence="2">
    <location>
        <begin position="210"/>
        <end position="230"/>
    </location>
</feature>
<name>A0ABY6PD52_9ACTN</name>
<dbReference type="EMBL" id="CP110636">
    <property type="protein sequence ID" value="UZJ31701.1"/>
    <property type="molecule type" value="Genomic_DNA"/>
</dbReference>
<keyword evidence="2" id="KW-0812">Transmembrane</keyword>
<feature type="region of interest" description="Disordered" evidence="1">
    <location>
        <begin position="53"/>
        <end position="72"/>
    </location>
</feature>
<proteinExistence type="predicted"/>
<protein>
    <recommendedName>
        <fullName evidence="5">DNA-directed RNA polymerase specialized sigma24 family protein</fullName>
    </recommendedName>
</protein>
<feature type="compositionally biased region" description="Low complexity" evidence="1">
    <location>
        <begin position="645"/>
        <end position="654"/>
    </location>
</feature>
<dbReference type="RefSeq" id="WP_265363036.1">
    <property type="nucleotide sequence ID" value="NZ_CP110636.1"/>
</dbReference>
<accession>A0ABY6PD52</accession>
<reference evidence="3" key="1">
    <citation type="submission" date="2022-11" db="EMBL/GenBank/DDBJ databases">
        <title>Identification and genomic analyses of a novel endophytic actinobacterium Streptomyces endophytica sp. nov. with potential for biocontrol of Yam anthracnose.</title>
        <authorList>
            <person name="Huang X."/>
        </authorList>
    </citation>
    <scope>NUCLEOTIDE SEQUENCE</scope>
    <source>
        <strain evidence="3">HNM0140</strain>
    </source>
</reference>
<keyword evidence="2" id="KW-0472">Membrane</keyword>
<keyword evidence="2" id="KW-1133">Transmembrane helix</keyword>
<keyword evidence="4" id="KW-1185">Reference proteome</keyword>
<evidence type="ECO:0000256" key="2">
    <source>
        <dbReference type="SAM" id="Phobius"/>
    </source>
</evidence>
<evidence type="ECO:0000256" key="1">
    <source>
        <dbReference type="SAM" id="MobiDB-lite"/>
    </source>
</evidence>
<gene>
    <name evidence="3" type="ORF">OJ254_17175</name>
</gene>
<organism evidence="3 4">
    <name type="scientific">Streptomyces endophytica</name>
    <dbReference type="NCBI Taxonomy" id="2991496"/>
    <lineage>
        <taxon>Bacteria</taxon>
        <taxon>Bacillati</taxon>
        <taxon>Actinomycetota</taxon>
        <taxon>Actinomycetes</taxon>
        <taxon>Kitasatosporales</taxon>
        <taxon>Streptomycetaceae</taxon>
        <taxon>Streptomyces</taxon>
    </lineage>
</organism>
<feature type="compositionally biased region" description="Gly residues" evidence="1">
    <location>
        <begin position="632"/>
        <end position="644"/>
    </location>
</feature>
<evidence type="ECO:0000313" key="3">
    <source>
        <dbReference type="EMBL" id="UZJ31701.1"/>
    </source>
</evidence>
<feature type="region of interest" description="Disordered" evidence="1">
    <location>
        <begin position="632"/>
        <end position="656"/>
    </location>
</feature>
<evidence type="ECO:0008006" key="5">
    <source>
        <dbReference type="Google" id="ProtNLM"/>
    </source>
</evidence>
<sequence length="687" mass="71433">MDERTRADVERAEAALVEHYPRLVRLAYLVLPPSMGRHRRVLTAHGLVQRALPRTGRRRHPDGGLPAQRGPLPENGYDLVRLRTLRLALAHEGRAGRGLPAVPQVWGLRLFPRAGGADELALEQALSAVPASVRAALGLWQLEGLDEDAVRALLERAGATDPEAAQRAAEQLDRDTGAGAAALLNSGEFDPCTVQTRPTDLLRRRQRLRAAVALAAVAAIGAVVAALPGGDGAPVGRPSTPAEQALDPAKLLRTRNEQWSDTARVDFTAWPARGRQAGDKELLGRALRVWAAPPAGTRITASAGTSTRPPDHPPQLLYAGLIDNVMVVVLHDGERLVRYAEPEDATPTLHFARVDDADLTTGAALVIGRGNGWMRYLLAPWISDVAVRDLLAPGAPPHGLHVAPDGVTDRIPQPPPAGGGCGHWPVAQFRPSTRIGAPVPPFLLADLNDLVPVHLTYVPPPPAGAAGPVAGQREATDPAALATWARTACGLGALRGAGVRSVGNWAFAVQRLPEGGGSATWVCTRADTWRGPGSATVRFLPPAVRPGDPGRTAGRSDGTAACSRYGPHVVGDVPWRSPSGKWYLLAAGSPDVDGLDATGALRATGKGPALAAPAPGPAPAAEVVGRLRNGGACGRSGRRGGGPARGAARGVRLGQESGQKVSGFAVRVALRRAGAGTGGPPARAPGT</sequence>
<evidence type="ECO:0000313" key="4">
    <source>
        <dbReference type="Proteomes" id="UP001164959"/>
    </source>
</evidence>